<keyword evidence="2" id="KW-1185">Reference proteome</keyword>
<sequence length="32" mass="3736">MKTTEGVQSWEMKVKVYHAVEGSGCFTGFRRW</sequence>
<evidence type="ECO:0000313" key="1">
    <source>
        <dbReference type="EMBL" id="EDY20721.1"/>
    </source>
</evidence>
<comment type="caution">
    <text evidence="1">The sequence shown here is derived from an EMBL/GenBank/DDBJ whole genome shotgun (WGS) entry which is preliminary data.</text>
</comment>
<dbReference type="Proteomes" id="UP000005824">
    <property type="component" value="Unassembled WGS sequence"/>
</dbReference>
<protein>
    <submittedName>
        <fullName evidence="1">Uncharacterized protein</fullName>
    </submittedName>
</protein>
<dbReference type="EMBL" id="ABVL01000004">
    <property type="protein sequence ID" value="EDY20721.1"/>
    <property type="molecule type" value="Genomic_DNA"/>
</dbReference>
<dbReference type="InParanoid" id="B4CZ30"/>
<organism evidence="1 2">
    <name type="scientific">Chthoniobacter flavus Ellin428</name>
    <dbReference type="NCBI Taxonomy" id="497964"/>
    <lineage>
        <taxon>Bacteria</taxon>
        <taxon>Pseudomonadati</taxon>
        <taxon>Verrucomicrobiota</taxon>
        <taxon>Spartobacteria</taxon>
        <taxon>Chthoniobacterales</taxon>
        <taxon>Chthoniobacteraceae</taxon>
        <taxon>Chthoniobacter</taxon>
    </lineage>
</organism>
<name>B4CZ30_9BACT</name>
<dbReference type="AlphaFoldDB" id="B4CZ30"/>
<gene>
    <name evidence="1" type="ORF">CfE428DRAFT_1918</name>
</gene>
<accession>B4CZ30</accession>
<proteinExistence type="predicted"/>
<evidence type="ECO:0000313" key="2">
    <source>
        <dbReference type="Proteomes" id="UP000005824"/>
    </source>
</evidence>
<reference evidence="1 2" key="1">
    <citation type="journal article" date="2011" name="J. Bacteriol.">
        <title>Genome sequence of Chthoniobacter flavus Ellin428, an aerobic heterotrophic soil bacterium.</title>
        <authorList>
            <person name="Kant R."/>
            <person name="van Passel M.W."/>
            <person name="Palva A."/>
            <person name="Lucas S."/>
            <person name="Lapidus A."/>
            <person name="Glavina Del Rio T."/>
            <person name="Dalin E."/>
            <person name="Tice H."/>
            <person name="Bruce D."/>
            <person name="Goodwin L."/>
            <person name="Pitluck S."/>
            <person name="Larimer F.W."/>
            <person name="Land M.L."/>
            <person name="Hauser L."/>
            <person name="Sangwan P."/>
            <person name="de Vos W.M."/>
            <person name="Janssen P.H."/>
            <person name="Smidt H."/>
        </authorList>
    </citation>
    <scope>NUCLEOTIDE SEQUENCE [LARGE SCALE GENOMIC DNA]</scope>
    <source>
        <strain evidence="1 2">Ellin428</strain>
    </source>
</reference>
<dbReference type="STRING" id="497964.CfE428DRAFT_1918"/>